<proteinExistence type="predicted"/>
<reference evidence="1 2" key="1">
    <citation type="submission" date="2024-02" db="EMBL/GenBank/DDBJ databases">
        <authorList>
            <person name="Chen Y."/>
            <person name="Shah S."/>
            <person name="Dougan E. K."/>
            <person name="Thang M."/>
            <person name="Chan C."/>
        </authorList>
    </citation>
    <scope>NUCLEOTIDE SEQUENCE [LARGE SCALE GENOMIC DNA]</scope>
</reference>
<name>A0ABP0HVB6_9DINO</name>
<organism evidence="1 2">
    <name type="scientific">Durusdinium trenchii</name>
    <dbReference type="NCBI Taxonomy" id="1381693"/>
    <lineage>
        <taxon>Eukaryota</taxon>
        <taxon>Sar</taxon>
        <taxon>Alveolata</taxon>
        <taxon>Dinophyceae</taxon>
        <taxon>Suessiales</taxon>
        <taxon>Symbiodiniaceae</taxon>
        <taxon>Durusdinium</taxon>
    </lineage>
</organism>
<feature type="non-terminal residue" evidence="1">
    <location>
        <position position="141"/>
    </location>
</feature>
<keyword evidence="2" id="KW-1185">Reference proteome</keyword>
<evidence type="ECO:0000313" key="1">
    <source>
        <dbReference type="EMBL" id="CAK8993079.1"/>
    </source>
</evidence>
<dbReference type="Proteomes" id="UP001642484">
    <property type="component" value="Unassembled WGS sequence"/>
</dbReference>
<accession>A0ABP0HVB6</accession>
<dbReference type="EMBL" id="CAXAMN010001192">
    <property type="protein sequence ID" value="CAK8993079.1"/>
    <property type="molecule type" value="Genomic_DNA"/>
</dbReference>
<gene>
    <name evidence="1" type="ORF">CCMP2556_LOCUS3109</name>
</gene>
<comment type="caution">
    <text evidence="1">The sequence shown here is derived from an EMBL/GenBank/DDBJ whole genome shotgun (WGS) entry which is preliminary data.</text>
</comment>
<protein>
    <submittedName>
        <fullName evidence="1">Uncharacterized protein</fullName>
    </submittedName>
</protein>
<sequence length="141" mass="15771">MSVAPVLSPESQPLPNVWEDPRLGKGTLATLLEQQPALRQRMHDQENPHVTRWLTKDATGVASVRAMALNPTLLELVAEWYCSVQPNPKALCLSVIRREVALFRELCGKPADAVHTHMDAQGIKKLFSHGIRRFLARTSSR</sequence>
<evidence type="ECO:0000313" key="2">
    <source>
        <dbReference type="Proteomes" id="UP001642484"/>
    </source>
</evidence>